<sequence length="306" mass="32645">MKFSEKLLLAKLETTYGVDASPGAANAILAKDVDLTPLEAEALERGLVKPYLGADESIVSGEHVLISFKIEFQGSGTVATAPAWGPLVRACGFAETITAATSVEYDLAASNYESATLYMNMGKNLHAMKGARGNVKVTLEKGIPYLEFNFIGLWVDPTEVAPVTPDWSLWQKPTPTGAGRTSGFMLNGFAAKPYKLSLDVGQDVKFIETLTTQSIDINERKASGSVSIEAPDLSVKDFFSDAKNSVTGALSIQNGQVPGLICKVDCPKVQVKPPKYGDNDGTASLDMDLILIPSTAGNDEIKFTLT</sequence>
<name>A0A099K8M5_COLPS</name>
<dbReference type="Pfam" id="PF18906">
    <property type="entry name" value="Phage_tube_2"/>
    <property type="match status" value="1"/>
</dbReference>
<dbReference type="InterPro" id="IPR044000">
    <property type="entry name" value="Phage_tube_2"/>
</dbReference>
<dbReference type="RefSeq" id="WP_033096071.1">
    <property type="nucleotide sequence ID" value="NZ_JQED01000057.1"/>
</dbReference>
<dbReference type="Proteomes" id="UP000029843">
    <property type="component" value="Unassembled WGS sequence"/>
</dbReference>
<dbReference type="AlphaFoldDB" id="A0A099K8M5"/>
<organism evidence="1 2">
    <name type="scientific">Colwellia psychrerythraea</name>
    <name type="common">Vibrio psychroerythus</name>
    <dbReference type="NCBI Taxonomy" id="28229"/>
    <lineage>
        <taxon>Bacteria</taxon>
        <taxon>Pseudomonadati</taxon>
        <taxon>Pseudomonadota</taxon>
        <taxon>Gammaproteobacteria</taxon>
        <taxon>Alteromonadales</taxon>
        <taxon>Colwelliaceae</taxon>
        <taxon>Colwellia</taxon>
    </lineage>
</organism>
<gene>
    <name evidence="1" type="ORF">ND2E_1013</name>
</gene>
<dbReference type="EMBL" id="JQED01000057">
    <property type="protein sequence ID" value="KGJ86447.1"/>
    <property type="molecule type" value="Genomic_DNA"/>
</dbReference>
<dbReference type="PATRIC" id="fig|28229.4.peg.4507"/>
<accession>A0A099K8M5</accession>
<proteinExistence type="predicted"/>
<evidence type="ECO:0000313" key="1">
    <source>
        <dbReference type="EMBL" id="KGJ86447.1"/>
    </source>
</evidence>
<protein>
    <submittedName>
        <fullName evidence="1">Uncharacterized protein</fullName>
    </submittedName>
</protein>
<evidence type="ECO:0000313" key="2">
    <source>
        <dbReference type="Proteomes" id="UP000029843"/>
    </source>
</evidence>
<reference evidence="1 2" key="1">
    <citation type="submission" date="2014-08" db="EMBL/GenBank/DDBJ databases">
        <title>Genomic and Phenotypic Diversity of Colwellia psychrerythraea strains from Disparate Marine Basins.</title>
        <authorList>
            <person name="Techtmann S.M."/>
            <person name="Stelling S.C."/>
            <person name="Utturkar S.M."/>
            <person name="Alshibli N."/>
            <person name="Harris A."/>
            <person name="Brown S.D."/>
            <person name="Hazen T.C."/>
        </authorList>
    </citation>
    <scope>NUCLEOTIDE SEQUENCE [LARGE SCALE GENOMIC DNA]</scope>
    <source>
        <strain evidence="1 2">ND2E</strain>
    </source>
</reference>
<dbReference type="OrthoDB" id="6147138at2"/>
<comment type="caution">
    <text evidence="1">The sequence shown here is derived from an EMBL/GenBank/DDBJ whole genome shotgun (WGS) entry which is preliminary data.</text>
</comment>